<organism evidence="3">
    <name type="scientific">Emiliania huxleyi</name>
    <name type="common">Coccolithophore</name>
    <name type="synonym">Pontosphaera huxleyi</name>
    <dbReference type="NCBI Taxonomy" id="2903"/>
    <lineage>
        <taxon>Eukaryota</taxon>
        <taxon>Haptista</taxon>
        <taxon>Haptophyta</taxon>
        <taxon>Prymnesiophyceae</taxon>
        <taxon>Isochrysidales</taxon>
        <taxon>Noelaerhabdaceae</taxon>
        <taxon>Emiliania</taxon>
    </lineage>
</organism>
<accession>A0A7S3TV19</accession>
<gene>
    <name evidence="3" type="ORF">EHUX00137_LOCUS43935</name>
</gene>
<keyword evidence="2" id="KW-0812">Transmembrane</keyword>
<feature type="region of interest" description="Disordered" evidence="1">
    <location>
        <begin position="228"/>
        <end position="302"/>
    </location>
</feature>
<feature type="compositionally biased region" description="Basic residues" evidence="1">
    <location>
        <begin position="261"/>
        <end position="275"/>
    </location>
</feature>
<feature type="transmembrane region" description="Helical" evidence="2">
    <location>
        <begin position="36"/>
        <end position="60"/>
    </location>
</feature>
<keyword evidence="2" id="KW-0472">Membrane</keyword>
<evidence type="ECO:0000313" key="3">
    <source>
        <dbReference type="EMBL" id="CAE0593615.1"/>
    </source>
</evidence>
<dbReference type="AlphaFoldDB" id="A0A7S3TV19"/>
<evidence type="ECO:0000256" key="1">
    <source>
        <dbReference type="SAM" id="MobiDB-lite"/>
    </source>
</evidence>
<keyword evidence="2" id="KW-1133">Transmembrane helix</keyword>
<name>A0A7S3TV19_EMIHU</name>
<protein>
    <submittedName>
        <fullName evidence="3">Uncharacterized protein</fullName>
    </submittedName>
</protein>
<proteinExistence type="predicted"/>
<feature type="transmembrane region" description="Helical" evidence="2">
    <location>
        <begin position="72"/>
        <end position="102"/>
    </location>
</feature>
<evidence type="ECO:0000256" key="2">
    <source>
        <dbReference type="SAM" id="Phobius"/>
    </source>
</evidence>
<reference evidence="3" key="1">
    <citation type="submission" date="2021-01" db="EMBL/GenBank/DDBJ databases">
        <authorList>
            <person name="Corre E."/>
            <person name="Pelletier E."/>
            <person name="Niang G."/>
            <person name="Scheremetjew M."/>
            <person name="Finn R."/>
            <person name="Kale V."/>
            <person name="Holt S."/>
            <person name="Cochrane G."/>
            <person name="Meng A."/>
            <person name="Brown T."/>
            <person name="Cohen L."/>
        </authorList>
    </citation>
    <scope>NUCLEOTIDE SEQUENCE</scope>
    <source>
        <strain evidence="3">379</strain>
    </source>
</reference>
<dbReference type="EMBL" id="HBIR01056423">
    <property type="protein sequence ID" value="CAE0593615.1"/>
    <property type="molecule type" value="Transcribed_RNA"/>
</dbReference>
<sequence length="302" mass="32986">MWAKVNAASVMQENMVNLMQVDMLQLGVLQTQMDNLSVQATLIIGFALSMWAGETLMPLLEDDSQLCIWKSWYHLFFASVFFIFVAVCISCCLIIVSIVSYIKQAAQEAALIVSTGAAVAVTRQHLNTLNYYFVVAYASFTLSAVQRTPQTHIQHPHTRGGRGRTHGRVGMQPAPKEWQRDRLAAVRQVLLIILYVGLPSRLPADTAVPTPARCASTHAPALFRLAREKGRRSAPAASTLHEQPPAPRGAPSTPCALSRRSTPRRGRQTGGRHQRERAGTGRLTEGGAASHSPQAPPCRSTA</sequence>